<evidence type="ECO:0000256" key="2">
    <source>
        <dbReference type="ARBA" id="ARBA00022475"/>
    </source>
</evidence>
<feature type="transmembrane region" description="Helical" evidence="6">
    <location>
        <begin position="369"/>
        <end position="387"/>
    </location>
</feature>
<evidence type="ECO:0000256" key="1">
    <source>
        <dbReference type="ARBA" id="ARBA00004651"/>
    </source>
</evidence>
<feature type="transmembrane region" description="Helical" evidence="6">
    <location>
        <begin position="338"/>
        <end position="357"/>
    </location>
</feature>
<feature type="transmembrane region" description="Helical" evidence="6">
    <location>
        <begin position="123"/>
        <end position="144"/>
    </location>
</feature>
<dbReference type="GO" id="GO:0005886">
    <property type="term" value="C:plasma membrane"/>
    <property type="evidence" value="ECO:0007669"/>
    <property type="project" value="UniProtKB-SubCell"/>
</dbReference>
<proteinExistence type="predicted"/>
<dbReference type="PANTHER" id="PTHR30250:SF26">
    <property type="entry name" value="PSMA PROTEIN"/>
    <property type="match status" value="1"/>
</dbReference>
<dbReference type="AlphaFoldDB" id="A0A2M8KSM6"/>
<dbReference type="Proteomes" id="UP000229554">
    <property type="component" value="Unassembled WGS sequence"/>
</dbReference>
<evidence type="ECO:0000313" key="7">
    <source>
        <dbReference type="EMBL" id="PJE62901.1"/>
    </source>
</evidence>
<feature type="transmembrane region" description="Helical" evidence="6">
    <location>
        <begin position="393"/>
        <end position="414"/>
    </location>
</feature>
<name>A0A2M8KSM6_9BACT</name>
<accession>A0A2M8KSM6</accession>
<dbReference type="InterPro" id="IPR050833">
    <property type="entry name" value="Poly_Biosynth_Transport"/>
</dbReference>
<feature type="transmembrane region" description="Helical" evidence="6">
    <location>
        <begin position="100"/>
        <end position="117"/>
    </location>
</feature>
<gene>
    <name evidence="7" type="ORF">COU88_02475</name>
</gene>
<keyword evidence="4 6" id="KW-1133">Transmembrane helix</keyword>
<keyword evidence="5 6" id="KW-0472">Membrane</keyword>
<protein>
    <recommendedName>
        <fullName evidence="9">Polysaccharide biosynthesis protein C-terminal domain-containing protein</fullName>
    </recommendedName>
</protein>
<comment type="caution">
    <text evidence="7">The sequence shown here is derived from an EMBL/GenBank/DDBJ whole genome shotgun (WGS) entry which is preliminary data.</text>
</comment>
<evidence type="ECO:0000256" key="6">
    <source>
        <dbReference type="SAM" id="Phobius"/>
    </source>
</evidence>
<feature type="transmembrane region" description="Helical" evidence="6">
    <location>
        <begin position="151"/>
        <end position="173"/>
    </location>
</feature>
<evidence type="ECO:0000256" key="3">
    <source>
        <dbReference type="ARBA" id="ARBA00022692"/>
    </source>
</evidence>
<organism evidence="7 8">
    <name type="scientific">Candidatus Roizmanbacteria bacterium CG10_big_fil_rev_8_21_14_0_10_39_6</name>
    <dbReference type="NCBI Taxonomy" id="1974853"/>
    <lineage>
        <taxon>Bacteria</taxon>
        <taxon>Candidatus Roizmaniibacteriota</taxon>
    </lineage>
</organism>
<dbReference type="PANTHER" id="PTHR30250">
    <property type="entry name" value="PST FAMILY PREDICTED COLANIC ACID TRANSPORTER"/>
    <property type="match status" value="1"/>
</dbReference>
<feature type="transmembrane region" description="Helical" evidence="6">
    <location>
        <begin position="299"/>
        <end position="318"/>
    </location>
</feature>
<keyword evidence="3 6" id="KW-0812">Transmembrane</keyword>
<dbReference type="EMBL" id="PFED01000107">
    <property type="protein sequence ID" value="PJE62901.1"/>
    <property type="molecule type" value="Genomic_DNA"/>
</dbReference>
<evidence type="ECO:0000313" key="8">
    <source>
        <dbReference type="Proteomes" id="UP000229554"/>
    </source>
</evidence>
<sequence length="420" mass="46883">MKPRIKNFLGNKFVKGGVVFTLANIFVSLFNYLFNSLSAKALGPQGYGEIAALFAYLSIVSVPLGIISTLIIQKLGSVGETRAVYALSFDTWFRSRVRKWWFLFLLPILAIPIVPRITNLSLIASVGLSSIISITMLTGVYMALIQGLQLFTSFSVLSIIQTLIKLIGAILVFWKLGNISTIIFFLVVGNVATYILARLRISSLQRAFTTCKHITFNKRIVHIMRRKQTIIAVCSLISIALLSNADIIFVKKFFSPADAGFYGVWSLFAKILIYIAGPLISVLFIFFADSQQKHTHGKLLTAITTIFLLGTAFSFVVYQQFGNVLLSLIANKSYSPVLNYLPMAALFGGLYGLITIYNNYFIAQNSKGALINTFTVPLYIVSLFIFGHTLQNVVWINIYYGAFVVITTWVWLFVQRNNTI</sequence>
<evidence type="ECO:0000256" key="5">
    <source>
        <dbReference type="ARBA" id="ARBA00023136"/>
    </source>
</evidence>
<comment type="subcellular location">
    <subcellularLocation>
        <location evidence="1">Cell membrane</location>
        <topology evidence="1">Multi-pass membrane protein</topology>
    </subcellularLocation>
</comment>
<evidence type="ECO:0008006" key="9">
    <source>
        <dbReference type="Google" id="ProtNLM"/>
    </source>
</evidence>
<feature type="transmembrane region" description="Helical" evidence="6">
    <location>
        <begin position="229"/>
        <end position="250"/>
    </location>
</feature>
<keyword evidence="2" id="KW-1003">Cell membrane</keyword>
<feature type="transmembrane region" description="Helical" evidence="6">
    <location>
        <begin position="179"/>
        <end position="197"/>
    </location>
</feature>
<feature type="transmembrane region" description="Helical" evidence="6">
    <location>
        <begin position="262"/>
        <end position="287"/>
    </location>
</feature>
<reference evidence="8" key="1">
    <citation type="submission" date="2017-09" db="EMBL/GenBank/DDBJ databases">
        <title>Depth-based differentiation of microbial function through sediment-hosted aquifers and enrichment of novel symbionts in the deep terrestrial subsurface.</title>
        <authorList>
            <person name="Probst A.J."/>
            <person name="Ladd B."/>
            <person name="Jarett J.K."/>
            <person name="Geller-Mcgrath D.E."/>
            <person name="Sieber C.M.K."/>
            <person name="Emerson J.B."/>
            <person name="Anantharaman K."/>
            <person name="Thomas B.C."/>
            <person name="Malmstrom R."/>
            <person name="Stieglmeier M."/>
            <person name="Klingl A."/>
            <person name="Woyke T."/>
            <person name="Ryan C.M."/>
            <person name="Banfield J.F."/>
        </authorList>
    </citation>
    <scope>NUCLEOTIDE SEQUENCE [LARGE SCALE GENOMIC DNA]</scope>
</reference>
<feature type="transmembrane region" description="Helical" evidence="6">
    <location>
        <begin position="12"/>
        <end position="33"/>
    </location>
</feature>
<evidence type="ECO:0000256" key="4">
    <source>
        <dbReference type="ARBA" id="ARBA00022989"/>
    </source>
</evidence>
<feature type="transmembrane region" description="Helical" evidence="6">
    <location>
        <begin position="53"/>
        <end position="72"/>
    </location>
</feature>